<sequence length="192" mass="20915">MNINQTPICDSISGISSHNSPMAENGEKSEVRDSPSVPASYLEVSCRSSSKIRRFSSGTEAGFALNLINRKLDEGLPQALYIEAVKEEEEPINFGPNSVLVSYGHGWKLRTVTETEGGPRARTRTRRTSNQESSSPGFDDMQSTKGLLPSVIGANYIAKVLLAFVLLFLFGAIFTLALENLPRFLISISSSI</sequence>
<feature type="compositionally biased region" description="Polar residues" evidence="1">
    <location>
        <begin position="1"/>
        <end position="22"/>
    </location>
</feature>
<dbReference type="OrthoDB" id="1932454at2759"/>
<organism evidence="3 4">
    <name type="scientific">Lactuca sativa</name>
    <name type="common">Garden lettuce</name>
    <dbReference type="NCBI Taxonomy" id="4236"/>
    <lineage>
        <taxon>Eukaryota</taxon>
        <taxon>Viridiplantae</taxon>
        <taxon>Streptophyta</taxon>
        <taxon>Embryophyta</taxon>
        <taxon>Tracheophyta</taxon>
        <taxon>Spermatophyta</taxon>
        <taxon>Magnoliopsida</taxon>
        <taxon>eudicotyledons</taxon>
        <taxon>Gunneridae</taxon>
        <taxon>Pentapetalae</taxon>
        <taxon>asterids</taxon>
        <taxon>campanulids</taxon>
        <taxon>Asterales</taxon>
        <taxon>Asteraceae</taxon>
        <taxon>Cichorioideae</taxon>
        <taxon>Cichorieae</taxon>
        <taxon>Lactucinae</taxon>
        <taxon>Lactuca</taxon>
    </lineage>
</organism>
<gene>
    <name evidence="3" type="ORF">LSAT_V11C100022660</name>
</gene>
<accession>A0A9R1WQ46</accession>
<proteinExistence type="predicted"/>
<evidence type="ECO:0000256" key="2">
    <source>
        <dbReference type="SAM" id="Phobius"/>
    </source>
</evidence>
<dbReference type="EMBL" id="NBSK02000001">
    <property type="protein sequence ID" value="KAJ0226616.1"/>
    <property type="molecule type" value="Genomic_DNA"/>
</dbReference>
<feature type="compositionally biased region" description="Polar residues" evidence="1">
    <location>
        <begin position="130"/>
        <end position="141"/>
    </location>
</feature>
<dbReference type="PANTHER" id="PTHR36396">
    <property type="entry name" value="MALTASE-GLUCOAMYLASE, INTESTINAL PROTEIN"/>
    <property type="match status" value="1"/>
</dbReference>
<feature type="region of interest" description="Disordered" evidence="1">
    <location>
        <begin position="1"/>
        <end position="37"/>
    </location>
</feature>
<keyword evidence="4" id="KW-1185">Reference proteome</keyword>
<dbReference type="Proteomes" id="UP000235145">
    <property type="component" value="Unassembled WGS sequence"/>
</dbReference>
<dbReference type="PANTHER" id="PTHR36396:SF1">
    <property type="entry name" value="MALTASE-GLUCOAMYLASE, INTESTINAL PROTEIN"/>
    <property type="match status" value="1"/>
</dbReference>
<evidence type="ECO:0000313" key="3">
    <source>
        <dbReference type="EMBL" id="KAJ0226616.1"/>
    </source>
</evidence>
<name>A0A9R1WQ46_LACSA</name>
<comment type="caution">
    <text evidence="3">The sequence shown here is derived from an EMBL/GenBank/DDBJ whole genome shotgun (WGS) entry which is preliminary data.</text>
</comment>
<keyword evidence="2" id="KW-1133">Transmembrane helix</keyword>
<keyword evidence="2" id="KW-0812">Transmembrane</keyword>
<dbReference type="AlphaFoldDB" id="A0A9R1WQ46"/>
<feature type="region of interest" description="Disordered" evidence="1">
    <location>
        <begin position="112"/>
        <end position="141"/>
    </location>
</feature>
<feature type="transmembrane region" description="Helical" evidence="2">
    <location>
        <begin position="156"/>
        <end position="178"/>
    </location>
</feature>
<evidence type="ECO:0000256" key="1">
    <source>
        <dbReference type="SAM" id="MobiDB-lite"/>
    </source>
</evidence>
<protein>
    <submittedName>
        <fullName evidence="3">Uncharacterized protein</fullName>
    </submittedName>
</protein>
<keyword evidence="2" id="KW-0472">Membrane</keyword>
<evidence type="ECO:0000313" key="4">
    <source>
        <dbReference type="Proteomes" id="UP000235145"/>
    </source>
</evidence>
<reference evidence="3 4" key="1">
    <citation type="journal article" date="2017" name="Nat. Commun.">
        <title>Genome assembly with in vitro proximity ligation data and whole-genome triplication in lettuce.</title>
        <authorList>
            <person name="Reyes-Chin-Wo S."/>
            <person name="Wang Z."/>
            <person name="Yang X."/>
            <person name="Kozik A."/>
            <person name="Arikit S."/>
            <person name="Song C."/>
            <person name="Xia L."/>
            <person name="Froenicke L."/>
            <person name="Lavelle D.O."/>
            <person name="Truco M.J."/>
            <person name="Xia R."/>
            <person name="Zhu S."/>
            <person name="Xu C."/>
            <person name="Xu H."/>
            <person name="Xu X."/>
            <person name="Cox K."/>
            <person name="Korf I."/>
            <person name="Meyers B.C."/>
            <person name="Michelmore R.W."/>
        </authorList>
    </citation>
    <scope>NUCLEOTIDE SEQUENCE [LARGE SCALE GENOMIC DNA]</scope>
    <source>
        <strain evidence="4">cv. Salinas</strain>
        <tissue evidence="3">Seedlings</tissue>
    </source>
</reference>